<dbReference type="InterPro" id="IPR017853">
    <property type="entry name" value="GH"/>
</dbReference>
<reference evidence="7 8" key="1">
    <citation type="submission" date="2019-06" db="EMBL/GenBank/DDBJ databases">
        <title>Whole genome shotgun sequence of Flavobacterium flevense NBRC 14960.</title>
        <authorList>
            <person name="Hosoyama A."/>
            <person name="Uohara A."/>
            <person name="Ohji S."/>
            <person name="Ichikawa N."/>
        </authorList>
    </citation>
    <scope>NUCLEOTIDE SEQUENCE [LARGE SCALE GENOMIC DNA]</scope>
    <source>
        <strain evidence="7 8">NBRC 14960</strain>
    </source>
</reference>
<keyword evidence="2" id="KW-0732">Signal</keyword>
<evidence type="ECO:0000256" key="2">
    <source>
        <dbReference type="ARBA" id="ARBA00022729"/>
    </source>
</evidence>
<dbReference type="Gene3D" id="3.20.20.70">
    <property type="entry name" value="Aldolase class I"/>
    <property type="match status" value="1"/>
</dbReference>
<organism evidence="7 8">
    <name type="scientific">Flavobacterium flevense</name>
    <dbReference type="NCBI Taxonomy" id="983"/>
    <lineage>
        <taxon>Bacteria</taxon>
        <taxon>Pseudomonadati</taxon>
        <taxon>Bacteroidota</taxon>
        <taxon>Flavobacteriia</taxon>
        <taxon>Flavobacteriales</taxon>
        <taxon>Flavobacteriaceae</taxon>
        <taxon>Flavobacterium</taxon>
    </lineage>
</organism>
<dbReference type="GO" id="GO:0004557">
    <property type="term" value="F:alpha-galactosidase activity"/>
    <property type="evidence" value="ECO:0007669"/>
    <property type="project" value="UniProtKB-EC"/>
</dbReference>
<dbReference type="Pfam" id="PF17801">
    <property type="entry name" value="Melibiase_C"/>
    <property type="match status" value="1"/>
</dbReference>
<dbReference type="SUPFAM" id="SSF51011">
    <property type="entry name" value="Glycosyl hydrolase domain"/>
    <property type="match status" value="1"/>
</dbReference>
<evidence type="ECO:0000256" key="3">
    <source>
        <dbReference type="ARBA" id="ARBA00022801"/>
    </source>
</evidence>
<dbReference type="InterPro" id="IPR041233">
    <property type="entry name" value="Melibiase_C"/>
</dbReference>
<comment type="similarity">
    <text evidence="1 5">Belongs to the glycosyl hydrolase 27 family.</text>
</comment>
<evidence type="ECO:0000313" key="8">
    <source>
        <dbReference type="Proteomes" id="UP000316775"/>
    </source>
</evidence>
<dbReference type="InterPro" id="IPR002241">
    <property type="entry name" value="Glyco_hydro_27"/>
</dbReference>
<feature type="domain" description="Alpha galactosidase C-terminal" evidence="6">
    <location>
        <begin position="416"/>
        <end position="489"/>
    </location>
</feature>
<evidence type="ECO:0000259" key="6">
    <source>
        <dbReference type="Pfam" id="PF17801"/>
    </source>
</evidence>
<dbReference type="PROSITE" id="PS51257">
    <property type="entry name" value="PROKAR_LIPOPROTEIN"/>
    <property type="match status" value="1"/>
</dbReference>
<evidence type="ECO:0000256" key="4">
    <source>
        <dbReference type="ARBA" id="ARBA00023295"/>
    </source>
</evidence>
<protein>
    <recommendedName>
        <fullName evidence="5">Alpha-galactosidase</fullName>
        <ecNumber evidence="5">3.2.1.22</ecNumber>
    </recommendedName>
    <alternativeName>
        <fullName evidence="5">Melibiase</fullName>
    </alternativeName>
</protein>
<dbReference type="AlphaFoldDB" id="A0A4Y4B1Q9"/>
<dbReference type="InterPro" id="IPR013785">
    <property type="entry name" value="Aldolase_TIM"/>
</dbReference>
<evidence type="ECO:0000256" key="5">
    <source>
        <dbReference type="RuleBase" id="RU361168"/>
    </source>
</evidence>
<dbReference type="PANTHER" id="PTHR11452">
    <property type="entry name" value="ALPHA-GALACTOSIDASE/ALPHA-N-ACETYLGALACTOSAMINIDASE"/>
    <property type="match status" value="1"/>
</dbReference>
<dbReference type="EMBL" id="BJNP01000022">
    <property type="protein sequence ID" value="GEC72623.1"/>
    <property type="molecule type" value="Genomic_DNA"/>
</dbReference>
<dbReference type="SUPFAM" id="SSF51445">
    <property type="entry name" value="(Trans)glycosidases"/>
    <property type="match status" value="1"/>
</dbReference>
<keyword evidence="4 5" id="KW-0326">Glycosidase</keyword>
<accession>A0A4Y4B1Q9</accession>
<dbReference type="PRINTS" id="PR00740">
    <property type="entry name" value="GLHYDRLASE27"/>
</dbReference>
<name>A0A4Y4B1Q9_9FLAO</name>
<dbReference type="Proteomes" id="UP000316775">
    <property type="component" value="Unassembled WGS sequence"/>
</dbReference>
<keyword evidence="8" id="KW-1185">Reference proteome</keyword>
<keyword evidence="3 5" id="KW-0378">Hydrolase</keyword>
<proteinExistence type="inferred from homology"/>
<dbReference type="Pfam" id="PF16499">
    <property type="entry name" value="Melibiase_2"/>
    <property type="match status" value="1"/>
</dbReference>
<dbReference type="EC" id="3.2.1.22" evidence="5"/>
<dbReference type="PANTHER" id="PTHR11452:SF42">
    <property type="entry name" value="ALPHA-GALACTOSIDASE"/>
    <property type="match status" value="1"/>
</dbReference>
<gene>
    <name evidence="7" type="ORF">FFL01_21620</name>
</gene>
<comment type="catalytic activity">
    <reaction evidence="5">
        <text>Hydrolysis of terminal, non-reducing alpha-D-galactose residues in alpha-D-galactosides, including galactose oligosaccharides, galactomannans and galactolipids.</text>
        <dbReference type="EC" id="3.2.1.22"/>
    </reaction>
</comment>
<dbReference type="InterPro" id="IPR013780">
    <property type="entry name" value="Glyco_hydro_b"/>
</dbReference>
<sequence>MMEIQKHDLNNYKILTMKNIKIAALALSFVFFSCGTKDKNSKTNTNSENEKVVSKLAATPPMGWNSFDAYDCRINEKEFKATVDYMADNLLQYGWEYAVIDYIWWHPEPGNWDTPRRKGHPDIRYNEDGSPLHPEYTTMDEYGRLLPSVERFPSAANGKGFKPIADYVHSKGMKFGIHIMRGIHRVAAHNATPIMGSKATAKDIAEPFDTCNWCNHMFGVDASKEGAQEYYNSIFKLYAEWGVDFIKADDTMFPPYHDGEIEMIRKAIDQCGRPMVLSLSCGEAPLSRASHLVKNANMWRVSADFWDDWESLEHNFDLLNAWSPFIGEGHWPDADMIPFGRISLQDRPHGKERMSKFTVPEHYTLMSLWSIAKSPLMMGGDLLTTPESTMKFLKNEEILYVNQHSIDNRQVMKQNGQAVWIATDPKTGDKFAALFNLSDKERPVKFNLELESLRDEYKVRDLWDKKELGVVSKELTSVIQSHGAKMFRLTRIKE</sequence>
<evidence type="ECO:0000313" key="7">
    <source>
        <dbReference type="EMBL" id="GEC72623.1"/>
    </source>
</evidence>
<dbReference type="Gene3D" id="2.60.40.1180">
    <property type="entry name" value="Golgi alpha-mannosidase II"/>
    <property type="match status" value="1"/>
</dbReference>
<comment type="caution">
    <text evidence="7">The sequence shown here is derived from an EMBL/GenBank/DDBJ whole genome shotgun (WGS) entry which is preliminary data.</text>
</comment>
<dbReference type="CDD" id="cd14792">
    <property type="entry name" value="GH27"/>
    <property type="match status" value="1"/>
</dbReference>
<dbReference type="STRING" id="983.SAMN05443543_1143"/>
<evidence type="ECO:0000256" key="1">
    <source>
        <dbReference type="ARBA" id="ARBA00009743"/>
    </source>
</evidence>
<dbReference type="GO" id="GO:0005975">
    <property type="term" value="P:carbohydrate metabolic process"/>
    <property type="evidence" value="ECO:0007669"/>
    <property type="project" value="InterPro"/>
</dbReference>
<keyword evidence="5" id="KW-1015">Disulfide bond</keyword>